<feature type="compositionally biased region" description="Basic and acidic residues" evidence="1">
    <location>
        <begin position="528"/>
        <end position="547"/>
    </location>
</feature>
<feature type="region of interest" description="Disordered" evidence="1">
    <location>
        <begin position="347"/>
        <end position="390"/>
    </location>
</feature>
<protein>
    <submittedName>
        <fullName evidence="2">Uncharacterized protein</fullName>
    </submittedName>
</protein>
<feature type="region of interest" description="Disordered" evidence="1">
    <location>
        <begin position="1"/>
        <end position="164"/>
    </location>
</feature>
<reference evidence="2 3" key="1">
    <citation type="journal article" date="2010" name="Science">
        <title>Genomic comparison of the ants Camponotus floridanus and Harpegnathos saltator.</title>
        <authorList>
            <person name="Bonasio R."/>
            <person name="Zhang G."/>
            <person name="Ye C."/>
            <person name="Mutti N.S."/>
            <person name="Fang X."/>
            <person name="Qin N."/>
            <person name="Donahue G."/>
            <person name="Yang P."/>
            <person name="Li Q."/>
            <person name="Li C."/>
            <person name="Zhang P."/>
            <person name="Huang Z."/>
            <person name="Berger S.L."/>
            <person name="Reinberg D."/>
            <person name="Wang J."/>
            <person name="Liebig J."/>
        </authorList>
    </citation>
    <scope>NUCLEOTIDE SEQUENCE [LARGE SCALE GENOMIC DNA]</scope>
    <source>
        <strain evidence="2 3">R22 G/1</strain>
    </source>
</reference>
<evidence type="ECO:0000313" key="3">
    <source>
        <dbReference type="Proteomes" id="UP000008237"/>
    </source>
</evidence>
<dbReference type="Proteomes" id="UP000008237">
    <property type="component" value="Unassembled WGS sequence"/>
</dbReference>
<dbReference type="OrthoDB" id="6357915at2759"/>
<gene>
    <name evidence="2" type="ORF">EAI_10791</name>
</gene>
<keyword evidence="3" id="KW-1185">Reference proteome</keyword>
<feature type="compositionally biased region" description="Low complexity" evidence="1">
    <location>
        <begin position="477"/>
        <end position="524"/>
    </location>
</feature>
<organism evidence="3">
    <name type="scientific">Harpegnathos saltator</name>
    <name type="common">Jerdon's jumping ant</name>
    <dbReference type="NCBI Taxonomy" id="610380"/>
    <lineage>
        <taxon>Eukaryota</taxon>
        <taxon>Metazoa</taxon>
        <taxon>Ecdysozoa</taxon>
        <taxon>Arthropoda</taxon>
        <taxon>Hexapoda</taxon>
        <taxon>Insecta</taxon>
        <taxon>Pterygota</taxon>
        <taxon>Neoptera</taxon>
        <taxon>Endopterygota</taxon>
        <taxon>Hymenoptera</taxon>
        <taxon>Apocrita</taxon>
        <taxon>Aculeata</taxon>
        <taxon>Formicoidea</taxon>
        <taxon>Formicidae</taxon>
        <taxon>Ponerinae</taxon>
        <taxon>Ponerini</taxon>
        <taxon>Harpegnathos</taxon>
    </lineage>
</organism>
<feature type="compositionally biased region" description="Basic and acidic residues" evidence="1">
    <location>
        <begin position="179"/>
        <end position="190"/>
    </location>
</feature>
<evidence type="ECO:0000256" key="1">
    <source>
        <dbReference type="SAM" id="MobiDB-lite"/>
    </source>
</evidence>
<evidence type="ECO:0000313" key="2">
    <source>
        <dbReference type="EMBL" id="EFN80276.1"/>
    </source>
</evidence>
<dbReference type="AlphaFoldDB" id="E2BVK6"/>
<sequence length="642" mass="68897">MALKQLLELPVASSKKSTARKKKTFKPAPGSRAAAKDAESKNPATGQNPKKIISIDLAKENARTHVGHTEIELDSPVHEQQGALKSDDAAESPSQATRAEESRSGRKRKLTEKAREHEQQNTIKRQQKVYKGKVPVGKKQEANVAVNDDGPATEAPAIADDSELQMDVVNNEETVTKELADKQQFDEKAEPALSKPENSPLKRPKQSLAKKGSQPITKRKVVVKKLLRQKISPNKKPVKLKAKLTPSPKKASSSPKVMPPKAQKRAAEGASSSDAKPKKKNNNEIDRLLQDEGVVNLLYDVEQPDKKRLVPITKSRAKVMDLQKVQRELKIRKKLVRNAVLRLRTSSGTVTKVSPRSKRTAVQPSDGAADKKLAEQIASPKTPNATSPTEFILPAKIRNAADASIIVRRHSSSSFSSASGSPRVSVDTPDKPAAEIATVKLDDGAAHSLRSAKRRHSQDEKINVKKSKKKTDKSDAAVDATAATSTSPTATNVTTSSTTATTTTTINANANSGADEKAAAAAAARQSKNKDVKKVDKAAKQQEHHIPALENSVTSSKVTTRSNGAATGKVTAKSKRAVKSKVSFVRPSEAENPEDSSKEEAELSACLAEAATALSIVNAGRSGNNANTRKSKGKGNDETFTN</sequence>
<feature type="compositionally biased region" description="Low complexity" evidence="1">
    <location>
        <begin position="243"/>
        <end position="261"/>
    </location>
</feature>
<feature type="region of interest" description="Disordered" evidence="1">
    <location>
        <begin position="616"/>
        <end position="642"/>
    </location>
</feature>
<feature type="compositionally biased region" description="Polar residues" evidence="1">
    <location>
        <begin position="551"/>
        <end position="565"/>
    </location>
</feature>
<feature type="compositionally biased region" description="Basic and acidic residues" evidence="1">
    <location>
        <begin position="57"/>
        <end position="77"/>
    </location>
</feature>
<feature type="compositionally biased region" description="Basic residues" evidence="1">
    <location>
        <begin position="217"/>
        <end position="228"/>
    </location>
</feature>
<dbReference type="EMBL" id="GL450875">
    <property type="protein sequence ID" value="EFN80276.1"/>
    <property type="molecule type" value="Genomic_DNA"/>
</dbReference>
<feature type="compositionally biased region" description="Polar residues" evidence="1">
    <location>
        <begin position="379"/>
        <end position="389"/>
    </location>
</feature>
<accession>E2BVK6</accession>
<name>E2BVK6_HARSA</name>
<feature type="compositionally biased region" description="Low complexity" evidence="1">
    <location>
        <begin position="412"/>
        <end position="426"/>
    </location>
</feature>
<feature type="region of interest" description="Disordered" evidence="1">
    <location>
        <begin position="179"/>
        <end position="287"/>
    </location>
</feature>
<feature type="region of interest" description="Disordered" evidence="1">
    <location>
        <begin position="442"/>
        <end position="603"/>
    </location>
</feature>
<dbReference type="InParanoid" id="E2BVK6"/>
<dbReference type="STRING" id="610380.E2BVK6"/>
<proteinExistence type="predicted"/>
<feature type="region of interest" description="Disordered" evidence="1">
    <location>
        <begin position="410"/>
        <end position="430"/>
    </location>
</feature>